<name>A0ACB9S1J2_9MYRT</name>
<gene>
    <name evidence="1" type="ORF">MLD38_009724</name>
</gene>
<accession>A0ACB9S1J2</accession>
<evidence type="ECO:0000313" key="1">
    <source>
        <dbReference type="EMBL" id="KAI4383946.1"/>
    </source>
</evidence>
<reference evidence="2" key="1">
    <citation type="journal article" date="2023" name="Front. Plant Sci.">
        <title>Chromosomal-level genome assembly of Melastoma candidum provides insights into trichome evolution.</title>
        <authorList>
            <person name="Zhong Y."/>
            <person name="Wu W."/>
            <person name="Sun C."/>
            <person name="Zou P."/>
            <person name="Liu Y."/>
            <person name="Dai S."/>
            <person name="Zhou R."/>
        </authorList>
    </citation>
    <scope>NUCLEOTIDE SEQUENCE [LARGE SCALE GENOMIC DNA]</scope>
</reference>
<comment type="caution">
    <text evidence="1">The sequence shown here is derived from an EMBL/GenBank/DDBJ whole genome shotgun (WGS) entry which is preliminary data.</text>
</comment>
<keyword evidence="2" id="KW-1185">Reference proteome</keyword>
<protein>
    <submittedName>
        <fullName evidence="1">Uncharacterized protein</fullName>
    </submittedName>
</protein>
<dbReference type="EMBL" id="CM042882">
    <property type="protein sequence ID" value="KAI4383946.1"/>
    <property type="molecule type" value="Genomic_DNA"/>
</dbReference>
<organism evidence="1 2">
    <name type="scientific">Melastoma candidum</name>
    <dbReference type="NCBI Taxonomy" id="119954"/>
    <lineage>
        <taxon>Eukaryota</taxon>
        <taxon>Viridiplantae</taxon>
        <taxon>Streptophyta</taxon>
        <taxon>Embryophyta</taxon>
        <taxon>Tracheophyta</taxon>
        <taxon>Spermatophyta</taxon>
        <taxon>Magnoliopsida</taxon>
        <taxon>eudicotyledons</taxon>
        <taxon>Gunneridae</taxon>
        <taxon>Pentapetalae</taxon>
        <taxon>rosids</taxon>
        <taxon>malvids</taxon>
        <taxon>Myrtales</taxon>
        <taxon>Melastomataceae</taxon>
        <taxon>Melastomatoideae</taxon>
        <taxon>Melastomateae</taxon>
        <taxon>Melastoma</taxon>
    </lineage>
</organism>
<proteinExistence type="predicted"/>
<dbReference type="Proteomes" id="UP001057402">
    <property type="component" value="Chromosome 3"/>
</dbReference>
<evidence type="ECO:0000313" key="2">
    <source>
        <dbReference type="Proteomes" id="UP001057402"/>
    </source>
</evidence>
<sequence>MDLRSLHYCVGTVFSPRFVPLGVSLSRCSPAGRGAKAVVSSLKTAEGAAASPVSKDGSIPQSKEKISSPLSTFPSGFEGLLLEVCDETEIAELKVKVGDFEMHVKRNIGAVPSAHSAVVSPVAAPPIPSEPMEKSGPPAPPPATSSAPKPSAGKTSPFANVTFGKSKKLNALEASGASGYVLVASPTVGSFRRGRTVKGKRQPPSYKEGDLIKEGQVIGWLDQFGT</sequence>